<dbReference type="EMBL" id="SIRE01000007">
    <property type="protein sequence ID" value="TBL79585.1"/>
    <property type="molecule type" value="Genomic_DNA"/>
</dbReference>
<dbReference type="InterPro" id="IPR035461">
    <property type="entry name" value="GmhA/DiaA"/>
</dbReference>
<dbReference type="Gene3D" id="3.40.50.10490">
    <property type="entry name" value="Glucose-6-phosphate isomerase like protein, domain 1"/>
    <property type="match status" value="1"/>
</dbReference>
<dbReference type="Pfam" id="PF13580">
    <property type="entry name" value="SIS_2"/>
    <property type="match status" value="2"/>
</dbReference>
<dbReference type="PROSITE" id="PS51464">
    <property type="entry name" value="SIS"/>
    <property type="match status" value="1"/>
</dbReference>
<dbReference type="InterPro" id="IPR046348">
    <property type="entry name" value="SIS_dom_sf"/>
</dbReference>
<organism evidence="2 3">
    <name type="scientific">Paenibacillus thalictri</name>
    <dbReference type="NCBI Taxonomy" id="2527873"/>
    <lineage>
        <taxon>Bacteria</taxon>
        <taxon>Bacillati</taxon>
        <taxon>Bacillota</taxon>
        <taxon>Bacilli</taxon>
        <taxon>Bacillales</taxon>
        <taxon>Paenibacillaceae</taxon>
        <taxon>Paenibacillus</taxon>
    </lineage>
</organism>
<dbReference type="SUPFAM" id="SSF53697">
    <property type="entry name" value="SIS domain"/>
    <property type="match status" value="1"/>
</dbReference>
<keyword evidence="3" id="KW-1185">Reference proteome</keyword>
<dbReference type="Proteomes" id="UP000293142">
    <property type="component" value="Unassembled WGS sequence"/>
</dbReference>
<evidence type="ECO:0000313" key="3">
    <source>
        <dbReference type="Proteomes" id="UP000293142"/>
    </source>
</evidence>
<dbReference type="CDD" id="cd05006">
    <property type="entry name" value="SIS_GmhA"/>
    <property type="match status" value="1"/>
</dbReference>
<dbReference type="OrthoDB" id="9781311at2"/>
<name>A0A4Q9DTU0_9BACL</name>
<dbReference type="AlphaFoldDB" id="A0A4Q9DTU0"/>
<sequence length="206" mass="22314">MQSLLAKYPDVAPCEEDIKHTFALLKQTYDQGGKVLLCGNGGSASDCEHIVGELMKGFMSKRPLPQSLRDRFKELFPQEGDFLTDHLQGALPAISLVSHTSLMTAFMNDVSSEMVFAQQVLGYGKPGDSLIGLSTSGNSANVVRAMQVAKALGMNTIGMTGQGGGKLAQLCDVTIRVPEPITPDIQERHLPIYHALCILLEKEYFG</sequence>
<proteinExistence type="predicted"/>
<dbReference type="InterPro" id="IPR050099">
    <property type="entry name" value="SIS_GmhA/DiaA_subfam"/>
</dbReference>
<reference evidence="2 3" key="1">
    <citation type="submission" date="2019-02" db="EMBL/GenBank/DDBJ databases">
        <title>Paenibacillus sp. nov., isolated from surface-sterilized tissue of Thalictrum simplex L.</title>
        <authorList>
            <person name="Tuo L."/>
        </authorList>
    </citation>
    <scope>NUCLEOTIDE SEQUENCE [LARGE SCALE GENOMIC DNA]</scope>
    <source>
        <strain evidence="2 3">N2SHLJ1</strain>
    </source>
</reference>
<evidence type="ECO:0000313" key="2">
    <source>
        <dbReference type="EMBL" id="TBL79585.1"/>
    </source>
</evidence>
<feature type="domain" description="SIS" evidence="1">
    <location>
        <begin position="25"/>
        <end position="206"/>
    </location>
</feature>
<dbReference type="PANTHER" id="PTHR30390">
    <property type="entry name" value="SEDOHEPTULOSE 7-PHOSPHATE ISOMERASE / DNAA INITIATOR-ASSOCIATING FACTOR FOR REPLICATION INITIATION"/>
    <property type="match status" value="1"/>
</dbReference>
<protein>
    <submittedName>
        <fullName evidence="2">SIS domain-containing protein</fullName>
    </submittedName>
</protein>
<evidence type="ECO:0000259" key="1">
    <source>
        <dbReference type="PROSITE" id="PS51464"/>
    </source>
</evidence>
<dbReference type="InterPro" id="IPR001347">
    <property type="entry name" value="SIS_dom"/>
</dbReference>
<comment type="caution">
    <text evidence="2">The sequence shown here is derived from an EMBL/GenBank/DDBJ whole genome shotgun (WGS) entry which is preliminary data.</text>
</comment>
<gene>
    <name evidence="2" type="ORF">EYB31_11035</name>
</gene>
<dbReference type="GO" id="GO:1901135">
    <property type="term" value="P:carbohydrate derivative metabolic process"/>
    <property type="evidence" value="ECO:0007669"/>
    <property type="project" value="InterPro"/>
</dbReference>
<accession>A0A4Q9DTU0</accession>
<dbReference type="GO" id="GO:0097367">
    <property type="term" value="F:carbohydrate derivative binding"/>
    <property type="evidence" value="ECO:0007669"/>
    <property type="project" value="InterPro"/>
</dbReference>